<dbReference type="InterPro" id="IPR001019">
    <property type="entry name" value="Gprotein_alpha_su"/>
</dbReference>
<evidence type="ECO:0008006" key="10">
    <source>
        <dbReference type="Google" id="ProtNLM"/>
    </source>
</evidence>
<dbReference type="GO" id="GO:0003924">
    <property type="term" value="F:GTPase activity"/>
    <property type="evidence" value="ECO:0007669"/>
    <property type="project" value="InterPro"/>
</dbReference>
<dbReference type="GO" id="GO:0007188">
    <property type="term" value="P:adenylate cyclase-modulating G protein-coupled receptor signaling pathway"/>
    <property type="evidence" value="ECO:0007669"/>
    <property type="project" value="TreeGrafter"/>
</dbReference>
<dbReference type="GO" id="GO:0001664">
    <property type="term" value="F:G protein-coupled receptor binding"/>
    <property type="evidence" value="ECO:0007669"/>
    <property type="project" value="TreeGrafter"/>
</dbReference>
<evidence type="ECO:0000256" key="7">
    <source>
        <dbReference type="SAM" id="MobiDB-lite"/>
    </source>
</evidence>
<keyword evidence="6" id="KW-0460">Magnesium</keyword>
<proteinExistence type="predicted"/>
<dbReference type="GO" id="GO:0005525">
    <property type="term" value="F:GTP binding"/>
    <property type="evidence" value="ECO:0007669"/>
    <property type="project" value="UniProtKB-KW"/>
</dbReference>
<feature type="binding site" evidence="5">
    <location>
        <begin position="306"/>
        <end position="312"/>
    </location>
    <ligand>
        <name>GTP</name>
        <dbReference type="ChEBI" id="CHEBI:37565"/>
    </ligand>
</feature>
<protein>
    <recommendedName>
        <fullName evidence="10">G-alpha-domain-containing protein</fullName>
    </recommendedName>
</protein>
<dbReference type="GO" id="GO:0046872">
    <property type="term" value="F:metal ion binding"/>
    <property type="evidence" value="ECO:0007669"/>
    <property type="project" value="UniProtKB-KW"/>
</dbReference>
<keyword evidence="2 5" id="KW-0547">Nucleotide-binding</keyword>
<feature type="compositionally biased region" description="Basic and acidic residues" evidence="7">
    <location>
        <begin position="27"/>
        <end position="45"/>
    </location>
</feature>
<dbReference type="SMART" id="SM00275">
    <property type="entry name" value="G_alpha"/>
    <property type="match status" value="1"/>
</dbReference>
<dbReference type="SUPFAM" id="SSF52540">
    <property type="entry name" value="P-loop containing nucleoside triphosphate hydrolases"/>
    <property type="match status" value="1"/>
</dbReference>
<name>A0AAW0CT75_9AGAR</name>
<dbReference type="InterPro" id="IPR011025">
    <property type="entry name" value="GproteinA_insert"/>
</dbReference>
<feature type="binding site" evidence="6">
    <location>
        <position position="312"/>
    </location>
    <ligand>
        <name>Mg(2+)</name>
        <dbReference type="ChEBI" id="CHEBI:18420"/>
    </ligand>
</feature>
<comment type="caution">
    <text evidence="8">The sequence shown here is derived from an EMBL/GenBank/DDBJ whole genome shotgun (WGS) entry which is preliminary data.</text>
</comment>
<keyword evidence="4" id="KW-0807">Transducer</keyword>
<evidence type="ECO:0000256" key="5">
    <source>
        <dbReference type="PIRSR" id="PIRSR601019-1"/>
    </source>
</evidence>
<keyword evidence="9" id="KW-1185">Reference proteome</keyword>
<evidence type="ECO:0000256" key="2">
    <source>
        <dbReference type="ARBA" id="ARBA00022741"/>
    </source>
</evidence>
<evidence type="ECO:0000256" key="3">
    <source>
        <dbReference type="ARBA" id="ARBA00023134"/>
    </source>
</evidence>
<reference evidence="8 9" key="1">
    <citation type="submission" date="2024-01" db="EMBL/GenBank/DDBJ databases">
        <title>A draft genome for a cacao thread blight-causing isolate of Paramarasmius palmivorus.</title>
        <authorList>
            <person name="Baruah I.K."/>
            <person name="Bukari Y."/>
            <person name="Amoako-Attah I."/>
            <person name="Meinhardt L.W."/>
            <person name="Bailey B.A."/>
            <person name="Cohen S.P."/>
        </authorList>
    </citation>
    <scope>NUCLEOTIDE SEQUENCE [LARGE SCALE GENOMIC DNA]</scope>
    <source>
        <strain evidence="8 9">GH-12</strain>
    </source>
</reference>
<evidence type="ECO:0000256" key="6">
    <source>
        <dbReference type="PIRSR" id="PIRSR601019-2"/>
    </source>
</evidence>
<dbReference type="PANTHER" id="PTHR10218">
    <property type="entry name" value="GTP-BINDING PROTEIN ALPHA SUBUNIT"/>
    <property type="match status" value="1"/>
</dbReference>
<dbReference type="InterPro" id="IPR027417">
    <property type="entry name" value="P-loop_NTPase"/>
</dbReference>
<dbReference type="FunFam" id="3.40.50.300:FF:000692">
    <property type="entry name" value="Guanine nucleotide-binding protein subunit alpha"/>
    <property type="match status" value="1"/>
</dbReference>
<dbReference type="PRINTS" id="PR00318">
    <property type="entry name" value="GPROTEINA"/>
</dbReference>
<sequence>MPTKVYPPPEDWDPLAKAISPPPDETLAEREARVKTEQEAKRVSDAIDDDLDRQRNAEKRGPKPVRVLLLGQSESGKSTTLKNFQLMQDAKAFRAERASWRALIQLNVIRSIHVILDAIARSYYPSTRSPTKSPSSSTTSPSTSPPEHQVPLPTEPYALDPELLELRLRLNPLLQVEQQLTRRLVVSDPAETEPTIFPNSPEKPRHVGREVAINSAMPWKDVFGKLVSSRRQSESSEDIIDWDDPTDPGRVLHECADDMKRLWKHSAVQELLDKQNLRLEEMAGFFLDELDEVTSERYIPTNAHILKARIKTLGVSENRITMNAGAVISSEFLEWGHRSLRGDYFSRLLPKAVRVLTTLIAAWVPYFDNMDAIIFLAPISAFDQVLAEAPKVNRLEDSVMLWQNIVSNKLLQQTDIILFLNKCDLFASKLASGIRLKDYVVSFGNRPNDFDNASSYLKKKFAGIMKEDSPLPRTFYCHLTTVTDTQSTQKVITSIKDMLMRDSLKQSTLLL</sequence>
<feature type="binding site" evidence="5">
    <location>
        <begin position="421"/>
        <end position="424"/>
    </location>
    <ligand>
        <name>GTP</name>
        <dbReference type="ChEBI" id="CHEBI:37565"/>
    </ligand>
</feature>
<evidence type="ECO:0000256" key="4">
    <source>
        <dbReference type="ARBA" id="ARBA00023224"/>
    </source>
</evidence>
<dbReference type="GO" id="GO:0005737">
    <property type="term" value="C:cytoplasm"/>
    <property type="evidence" value="ECO:0007669"/>
    <property type="project" value="TreeGrafter"/>
</dbReference>
<dbReference type="Pfam" id="PF00503">
    <property type="entry name" value="G-alpha"/>
    <property type="match status" value="1"/>
</dbReference>
<dbReference type="EMBL" id="JAYKXP010000030">
    <property type="protein sequence ID" value="KAK7042966.1"/>
    <property type="molecule type" value="Genomic_DNA"/>
</dbReference>
<dbReference type="AlphaFoldDB" id="A0AAW0CT75"/>
<evidence type="ECO:0000313" key="8">
    <source>
        <dbReference type="EMBL" id="KAK7042966.1"/>
    </source>
</evidence>
<dbReference type="PROSITE" id="PS51882">
    <property type="entry name" value="G_ALPHA"/>
    <property type="match status" value="1"/>
</dbReference>
<dbReference type="Proteomes" id="UP001383192">
    <property type="component" value="Unassembled WGS sequence"/>
</dbReference>
<feature type="region of interest" description="Disordered" evidence="7">
    <location>
        <begin position="125"/>
        <end position="155"/>
    </location>
</feature>
<gene>
    <name evidence="8" type="ORF">VNI00_008703</name>
</gene>
<dbReference type="GO" id="GO:0031683">
    <property type="term" value="F:G-protein beta/gamma-subunit complex binding"/>
    <property type="evidence" value="ECO:0007669"/>
    <property type="project" value="InterPro"/>
</dbReference>
<accession>A0AAW0CT75</accession>
<evidence type="ECO:0000313" key="9">
    <source>
        <dbReference type="Proteomes" id="UP001383192"/>
    </source>
</evidence>
<evidence type="ECO:0000256" key="1">
    <source>
        <dbReference type="ARBA" id="ARBA00022723"/>
    </source>
</evidence>
<dbReference type="Gene3D" id="1.10.400.10">
    <property type="entry name" value="GI Alpha 1, domain 2-like"/>
    <property type="match status" value="1"/>
</dbReference>
<dbReference type="Gene3D" id="3.40.50.300">
    <property type="entry name" value="P-loop containing nucleotide triphosphate hydrolases"/>
    <property type="match status" value="2"/>
</dbReference>
<organism evidence="8 9">
    <name type="scientific">Paramarasmius palmivorus</name>
    <dbReference type="NCBI Taxonomy" id="297713"/>
    <lineage>
        <taxon>Eukaryota</taxon>
        <taxon>Fungi</taxon>
        <taxon>Dikarya</taxon>
        <taxon>Basidiomycota</taxon>
        <taxon>Agaricomycotina</taxon>
        <taxon>Agaricomycetes</taxon>
        <taxon>Agaricomycetidae</taxon>
        <taxon>Agaricales</taxon>
        <taxon>Marasmiineae</taxon>
        <taxon>Marasmiaceae</taxon>
        <taxon>Paramarasmius</taxon>
    </lineage>
</organism>
<feature type="compositionally biased region" description="Basic and acidic residues" evidence="7">
    <location>
        <begin position="52"/>
        <end position="61"/>
    </location>
</feature>
<keyword evidence="3 5" id="KW-0342">GTP-binding</keyword>
<dbReference type="PANTHER" id="PTHR10218:SF360">
    <property type="entry name" value="GUANINE NUCLEOTIDE-BINDING PROTEIN SUBUNIT ALPHA HOMOLOG"/>
    <property type="match status" value="1"/>
</dbReference>
<feature type="compositionally biased region" description="Low complexity" evidence="7">
    <location>
        <begin position="125"/>
        <end position="146"/>
    </location>
</feature>
<keyword evidence="1 6" id="KW-0479">Metal-binding</keyword>
<dbReference type="GO" id="GO:0005834">
    <property type="term" value="C:heterotrimeric G-protein complex"/>
    <property type="evidence" value="ECO:0007669"/>
    <property type="project" value="TreeGrafter"/>
</dbReference>
<feature type="region of interest" description="Disordered" evidence="7">
    <location>
        <begin position="1"/>
        <end position="66"/>
    </location>
</feature>
<dbReference type="SUPFAM" id="SSF47895">
    <property type="entry name" value="Transducin (alpha subunit), insertion domain"/>
    <property type="match status" value="1"/>
</dbReference>